<accession>A0AAV5W4I3</accession>
<dbReference type="AlphaFoldDB" id="A0AAV5W4I3"/>
<feature type="non-terminal residue" evidence="1">
    <location>
        <position position="113"/>
    </location>
</feature>
<evidence type="ECO:0000313" key="1">
    <source>
        <dbReference type="EMBL" id="GMT25686.1"/>
    </source>
</evidence>
<protein>
    <submittedName>
        <fullName evidence="1">Uncharacterized protein</fullName>
    </submittedName>
</protein>
<sequence>NDDSPLVFYCQGGWNSCSLIALDTTKMEILSIKLPEPENNPTTNYWYYIVGVHGGEITVRRKTETTVGDKVEFTFEICKAKFRNASIKFELEAAIQLAIREEREREEEKRRRE</sequence>
<comment type="caution">
    <text evidence="1">The sequence shown here is derived from an EMBL/GenBank/DDBJ whole genome shotgun (WGS) entry which is preliminary data.</text>
</comment>
<proteinExistence type="predicted"/>
<gene>
    <name evidence="1" type="ORF">PFISCL1PPCAC_16983</name>
</gene>
<feature type="non-terminal residue" evidence="1">
    <location>
        <position position="1"/>
    </location>
</feature>
<keyword evidence="2" id="KW-1185">Reference proteome</keyword>
<evidence type="ECO:0000313" key="2">
    <source>
        <dbReference type="Proteomes" id="UP001432322"/>
    </source>
</evidence>
<dbReference type="Proteomes" id="UP001432322">
    <property type="component" value="Unassembled WGS sequence"/>
</dbReference>
<reference evidence="1" key="1">
    <citation type="submission" date="2023-10" db="EMBL/GenBank/DDBJ databases">
        <title>Genome assembly of Pristionchus species.</title>
        <authorList>
            <person name="Yoshida K."/>
            <person name="Sommer R.J."/>
        </authorList>
    </citation>
    <scope>NUCLEOTIDE SEQUENCE</scope>
    <source>
        <strain evidence="1">RS5133</strain>
    </source>
</reference>
<name>A0AAV5W4I3_9BILA</name>
<dbReference type="EMBL" id="BTSY01000004">
    <property type="protein sequence ID" value="GMT25686.1"/>
    <property type="molecule type" value="Genomic_DNA"/>
</dbReference>
<organism evidence="1 2">
    <name type="scientific">Pristionchus fissidentatus</name>
    <dbReference type="NCBI Taxonomy" id="1538716"/>
    <lineage>
        <taxon>Eukaryota</taxon>
        <taxon>Metazoa</taxon>
        <taxon>Ecdysozoa</taxon>
        <taxon>Nematoda</taxon>
        <taxon>Chromadorea</taxon>
        <taxon>Rhabditida</taxon>
        <taxon>Rhabditina</taxon>
        <taxon>Diplogasteromorpha</taxon>
        <taxon>Diplogasteroidea</taxon>
        <taxon>Neodiplogasteridae</taxon>
        <taxon>Pristionchus</taxon>
    </lineage>
</organism>